<dbReference type="PROSITE" id="PS50280">
    <property type="entry name" value="SET"/>
    <property type="match status" value="1"/>
</dbReference>
<proteinExistence type="predicted"/>
<dbReference type="GO" id="GO:0003723">
    <property type="term" value="F:RNA binding"/>
    <property type="evidence" value="ECO:0007669"/>
    <property type="project" value="UniProtKB-UniRule"/>
</dbReference>
<evidence type="ECO:0000256" key="1">
    <source>
        <dbReference type="ARBA" id="ARBA00004123"/>
    </source>
</evidence>
<feature type="compositionally biased region" description="Polar residues" evidence="19">
    <location>
        <begin position="579"/>
        <end position="602"/>
    </location>
</feature>
<accession>A0A9N8VLV2</accession>
<feature type="non-terminal residue" evidence="23">
    <location>
        <position position="1365"/>
    </location>
</feature>
<dbReference type="InterPro" id="IPR003616">
    <property type="entry name" value="Post-SET_dom"/>
</dbReference>
<evidence type="ECO:0000256" key="8">
    <source>
        <dbReference type="ARBA" id="ARBA00022691"/>
    </source>
</evidence>
<evidence type="ECO:0000256" key="12">
    <source>
        <dbReference type="ARBA" id="ARBA00023163"/>
    </source>
</evidence>
<protein>
    <recommendedName>
        <fullName evidence="4">Histone-lysine N-methyltransferase, H3 lysine-4 specific</fullName>
        <ecNumber evidence="3">2.1.1.354</ecNumber>
    </recommendedName>
    <alternativeName>
        <fullName evidence="14">SET domain-containing protein 1</fullName>
    </alternativeName>
</protein>
<keyword evidence="24" id="KW-1185">Reference proteome</keyword>
<organism evidence="23 24">
    <name type="scientific">Paraglomus brasilianum</name>
    <dbReference type="NCBI Taxonomy" id="144538"/>
    <lineage>
        <taxon>Eukaryota</taxon>
        <taxon>Fungi</taxon>
        <taxon>Fungi incertae sedis</taxon>
        <taxon>Mucoromycota</taxon>
        <taxon>Glomeromycotina</taxon>
        <taxon>Glomeromycetes</taxon>
        <taxon>Paraglomerales</taxon>
        <taxon>Paraglomeraceae</taxon>
        <taxon>Paraglomus</taxon>
    </lineage>
</organism>
<evidence type="ECO:0000256" key="18">
    <source>
        <dbReference type="PROSITE-ProRule" id="PRU00176"/>
    </source>
</evidence>
<dbReference type="SMART" id="SM01291">
    <property type="entry name" value="N-SET"/>
    <property type="match status" value="1"/>
</dbReference>
<dbReference type="PANTHER" id="PTHR45814:SF2">
    <property type="entry name" value="HISTONE-LYSINE N-METHYLTRANSFERASE SETD1"/>
    <property type="match status" value="1"/>
</dbReference>
<dbReference type="InterPro" id="IPR035979">
    <property type="entry name" value="RBD_domain_sf"/>
</dbReference>
<dbReference type="Proteomes" id="UP000789739">
    <property type="component" value="Unassembled WGS sequence"/>
</dbReference>
<dbReference type="EC" id="2.1.1.354" evidence="3"/>
<evidence type="ECO:0000256" key="6">
    <source>
        <dbReference type="ARBA" id="ARBA00022603"/>
    </source>
</evidence>
<dbReference type="InterPro" id="IPR024657">
    <property type="entry name" value="COMPASS_Set1_N-SET"/>
</dbReference>
<dbReference type="Pfam" id="PF11764">
    <property type="entry name" value="N-SET"/>
    <property type="match status" value="1"/>
</dbReference>
<evidence type="ECO:0000259" key="21">
    <source>
        <dbReference type="PROSITE" id="PS50280"/>
    </source>
</evidence>
<evidence type="ECO:0000256" key="11">
    <source>
        <dbReference type="ARBA" id="ARBA00023015"/>
    </source>
</evidence>
<dbReference type="Pfam" id="PF11767">
    <property type="entry name" value="SET_assoc"/>
    <property type="match status" value="1"/>
</dbReference>
<name>A0A9N8VLV2_9GLOM</name>
<dbReference type="InterPro" id="IPR044570">
    <property type="entry name" value="Set1-like"/>
</dbReference>
<evidence type="ECO:0000313" key="24">
    <source>
        <dbReference type="Proteomes" id="UP000789739"/>
    </source>
</evidence>
<keyword evidence="8" id="KW-0949">S-adenosyl-L-methionine</keyword>
<dbReference type="SUPFAM" id="SSF82199">
    <property type="entry name" value="SET domain"/>
    <property type="match status" value="1"/>
</dbReference>
<dbReference type="Gene3D" id="2.170.270.10">
    <property type="entry name" value="SET domain"/>
    <property type="match status" value="1"/>
</dbReference>
<dbReference type="SMART" id="SM00360">
    <property type="entry name" value="RRM"/>
    <property type="match status" value="1"/>
</dbReference>
<evidence type="ECO:0000256" key="7">
    <source>
        <dbReference type="ARBA" id="ARBA00022679"/>
    </source>
</evidence>
<dbReference type="Pfam" id="PF00856">
    <property type="entry name" value="SET"/>
    <property type="match status" value="1"/>
</dbReference>
<feature type="compositionally biased region" description="Low complexity" evidence="19">
    <location>
        <begin position="9"/>
        <end position="25"/>
    </location>
</feature>
<evidence type="ECO:0000256" key="3">
    <source>
        <dbReference type="ARBA" id="ARBA00012182"/>
    </source>
</evidence>
<evidence type="ECO:0000256" key="19">
    <source>
        <dbReference type="SAM" id="MobiDB-lite"/>
    </source>
</evidence>
<evidence type="ECO:0000259" key="20">
    <source>
        <dbReference type="PROSITE" id="PS50102"/>
    </source>
</evidence>
<dbReference type="InterPro" id="IPR000504">
    <property type="entry name" value="RRM_dom"/>
</dbReference>
<keyword evidence="12" id="KW-0804">Transcription</keyword>
<comment type="catalytic activity">
    <reaction evidence="15">
        <text>L-lysyl(4)-[histone H3] + 3 S-adenosyl-L-methionine = N(6),N(6),N(6)-trimethyl-L-lysyl(4)-[histone H3] + 3 S-adenosyl-L-homocysteine + 3 H(+)</text>
        <dbReference type="Rhea" id="RHEA:60260"/>
        <dbReference type="Rhea" id="RHEA-COMP:15537"/>
        <dbReference type="Rhea" id="RHEA-COMP:15547"/>
        <dbReference type="ChEBI" id="CHEBI:15378"/>
        <dbReference type="ChEBI" id="CHEBI:29969"/>
        <dbReference type="ChEBI" id="CHEBI:57856"/>
        <dbReference type="ChEBI" id="CHEBI:59789"/>
        <dbReference type="ChEBI" id="CHEBI:61961"/>
        <dbReference type="EC" id="2.1.1.354"/>
    </reaction>
</comment>
<feature type="compositionally biased region" description="Acidic residues" evidence="19">
    <location>
        <begin position="1029"/>
        <end position="1038"/>
    </location>
</feature>
<feature type="compositionally biased region" description="Low complexity" evidence="19">
    <location>
        <begin position="925"/>
        <end position="949"/>
    </location>
</feature>
<dbReference type="CDD" id="cd19169">
    <property type="entry name" value="SET_SETD1"/>
    <property type="match status" value="1"/>
</dbReference>
<feature type="region of interest" description="Disordered" evidence="19">
    <location>
        <begin position="891"/>
        <end position="1038"/>
    </location>
</feature>
<evidence type="ECO:0000313" key="23">
    <source>
        <dbReference type="EMBL" id="CAG8459868.1"/>
    </source>
</evidence>
<feature type="compositionally biased region" description="Basic and acidic residues" evidence="19">
    <location>
        <begin position="796"/>
        <end position="809"/>
    </location>
</feature>
<feature type="domain" description="Post-SET" evidence="22">
    <location>
        <begin position="1349"/>
        <end position="1365"/>
    </location>
</feature>
<feature type="region of interest" description="Disordered" evidence="19">
    <location>
        <begin position="407"/>
        <end position="505"/>
    </location>
</feature>
<dbReference type="GO" id="GO:0005694">
    <property type="term" value="C:chromosome"/>
    <property type="evidence" value="ECO:0007669"/>
    <property type="project" value="UniProtKB-SubCell"/>
</dbReference>
<feature type="compositionally biased region" description="Polar residues" evidence="19">
    <location>
        <begin position="314"/>
        <end position="325"/>
    </location>
</feature>
<dbReference type="InterPro" id="IPR024636">
    <property type="entry name" value="SET_assoc"/>
</dbReference>
<dbReference type="GO" id="GO:0140999">
    <property type="term" value="F:histone H3K4 trimethyltransferase activity"/>
    <property type="evidence" value="ECO:0007669"/>
    <property type="project" value="UniProtKB-EC"/>
</dbReference>
<dbReference type="SMART" id="SM00508">
    <property type="entry name" value="PostSET"/>
    <property type="match status" value="1"/>
</dbReference>
<evidence type="ECO:0000256" key="14">
    <source>
        <dbReference type="ARBA" id="ARBA00030093"/>
    </source>
</evidence>
<keyword evidence="7" id="KW-0808">Transferase</keyword>
<feature type="domain" description="SET" evidence="21">
    <location>
        <begin position="1207"/>
        <end position="1343"/>
    </location>
</feature>
<evidence type="ECO:0000256" key="17">
    <source>
        <dbReference type="ARBA" id="ARBA00049129"/>
    </source>
</evidence>
<dbReference type="EMBL" id="CAJVPI010000025">
    <property type="protein sequence ID" value="CAG8459868.1"/>
    <property type="molecule type" value="Genomic_DNA"/>
</dbReference>
<evidence type="ECO:0000256" key="15">
    <source>
        <dbReference type="ARBA" id="ARBA00047571"/>
    </source>
</evidence>
<dbReference type="InterPro" id="IPR012677">
    <property type="entry name" value="Nucleotide-bd_a/b_plait_sf"/>
</dbReference>
<feature type="compositionally biased region" description="Low complexity" evidence="19">
    <location>
        <begin position="732"/>
        <end position="742"/>
    </location>
</feature>
<comment type="caution">
    <text evidence="23">The sequence shown here is derived from an EMBL/GenBank/DDBJ whole genome shotgun (WGS) entry which is preliminary data.</text>
</comment>
<feature type="compositionally biased region" description="Low complexity" evidence="19">
    <location>
        <begin position="1000"/>
        <end position="1022"/>
    </location>
</feature>
<evidence type="ECO:0000256" key="4">
    <source>
        <dbReference type="ARBA" id="ARBA00015839"/>
    </source>
</evidence>
<evidence type="ECO:0000259" key="22">
    <source>
        <dbReference type="PROSITE" id="PS50868"/>
    </source>
</evidence>
<feature type="compositionally biased region" description="Basic and acidic residues" evidence="19">
    <location>
        <begin position="407"/>
        <end position="438"/>
    </location>
</feature>
<feature type="domain" description="RRM" evidence="20">
    <location>
        <begin position="153"/>
        <end position="234"/>
    </location>
</feature>
<dbReference type="InterPro" id="IPR001214">
    <property type="entry name" value="SET_dom"/>
</dbReference>
<feature type="region of interest" description="Disordered" evidence="19">
    <location>
        <begin position="578"/>
        <end position="603"/>
    </location>
</feature>
<feature type="compositionally biased region" description="Basic and acidic residues" evidence="19">
    <location>
        <begin position="451"/>
        <end position="501"/>
    </location>
</feature>
<evidence type="ECO:0000256" key="16">
    <source>
        <dbReference type="ARBA" id="ARBA00047583"/>
    </source>
</evidence>
<comment type="catalytic activity">
    <reaction evidence="16">
        <text>N(6)-methyl-L-lysyl(4)-[histone H3] + S-adenosyl-L-methionine = N(6),N(6)-dimethyl-L-lysyl(4)-[histone H3] + S-adenosyl-L-homocysteine + H(+)</text>
        <dbReference type="Rhea" id="RHEA:60268"/>
        <dbReference type="Rhea" id="RHEA-COMP:15540"/>
        <dbReference type="Rhea" id="RHEA-COMP:15543"/>
        <dbReference type="ChEBI" id="CHEBI:15378"/>
        <dbReference type="ChEBI" id="CHEBI:57856"/>
        <dbReference type="ChEBI" id="CHEBI:59789"/>
        <dbReference type="ChEBI" id="CHEBI:61929"/>
        <dbReference type="ChEBI" id="CHEBI:61976"/>
    </reaction>
</comment>
<feature type="region of interest" description="Disordered" evidence="19">
    <location>
        <begin position="1"/>
        <end position="28"/>
    </location>
</feature>
<keyword evidence="6" id="KW-0489">Methyltransferase</keyword>
<feature type="region of interest" description="Disordered" evidence="19">
    <location>
        <begin position="682"/>
        <end position="819"/>
    </location>
</feature>
<comment type="catalytic activity">
    <reaction evidence="17">
        <text>N(6),N(6)-dimethyl-L-lysyl(4)-[histone H3] + S-adenosyl-L-methionine = N(6),N(6),N(6)-trimethyl-L-lysyl(4)-[histone H3] + S-adenosyl-L-homocysteine + H(+)</text>
        <dbReference type="Rhea" id="RHEA:60272"/>
        <dbReference type="Rhea" id="RHEA-COMP:15537"/>
        <dbReference type="Rhea" id="RHEA-COMP:15540"/>
        <dbReference type="ChEBI" id="CHEBI:15378"/>
        <dbReference type="ChEBI" id="CHEBI:57856"/>
        <dbReference type="ChEBI" id="CHEBI:59789"/>
        <dbReference type="ChEBI" id="CHEBI:61961"/>
        <dbReference type="ChEBI" id="CHEBI:61976"/>
    </reaction>
</comment>
<evidence type="ECO:0000256" key="5">
    <source>
        <dbReference type="ARBA" id="ARBA00022454"/>
    </source>
</evidence>
<dbReference type="InterPro" id="IPR046341">
    <property type="entry name" value="SET_dom_sf"/>
</dbReference>
<dbReference type="GO" id="GO:0048188">
    <property type="term" value="C:Set1C/COMPASS complex"/>
    <property type="evidence" value="ECO:0007669"/>
    <property type="project" value="InterPro"/>
</dbReference>
<dbReference type="OrthoDB" id="308383at2759"/>
<dbReference type="PROSITE" id="PS50102">
    <property type="entry name" value="RRM"/>
    <property type="match status" value="1"/>
</dbReference>
<gene>
    <name evidence="23" type="ORF">PBRASI_LOCUS521</name>
</gene>
<keyword evidence="11" id="KW-0805">Transcription regulation</keyword>
<sequence length="1365" mass="153896">DSQSHASIQQQNTHKQHQKPQQTHKSPSIVRNFRCTYDPILDSSSTKTSKEPIYRYYGETLQNVLPLILQSSLFKLQLFDVVYRDLFIALTQFFRIINTRSISPVQKHSPIIPTDPRLELNSFGSTPLRQVYLTALEPVDFIPDLRFGSPQPASVFVSSIPPITTDRQIASIFSNYGDDVRVKLEIHPVTGESLGLATVTYYGEDARAAARRAVKEGNGRKIGNERVKVEFDPEGVTLKAAYDAMIAPLAKYTSETQMGAATPSSANDDMEIGDAPTPPSLSPVPIQPPAAAPIERPTNPPPTLSLDTLRNKFANVNQDNINNQTPHKRSGETYLTPNSTIGHTALRQETSPSRDSKLHATRETYPKAKKRAKLILAMTKGGIIAVVIAIVHAEELGQENLERENGEEIKMGKGGIEKEIGKGKGREKGERGREIKTGEEEDSQSESGRTGSRDDERRRGRSRVRDKDRDKDRDRDRDQDSYKDGKDHKLRPRTDDDEKRPHITIPSSCLPYPKIILEDVRGYFELYEPEEIYHTDKNWYIAFRMESHARRCMSALDNKLLLGYRLEMTFHEAKKLPDQSISNHTTTTDSSVPNQKSPINIETSHDEPLDIPALIYRSRKMVETELADVFLKDVKNRVVVPYIYDFLTPRLQQRRQAKMYKVKLVNEVRSIGNSEASLGEGKLTLKDGMVPTNNEKLPSFKKRSRAETEVSSKTYPKEDNRNTMQRGRPRSIDFTSSSSSDNDQSHKHKRKTKYTASSSSSSSEEGEIHSDSSLSSPSHLTVPSPPLPSATTRIQNKPEKRSHPQRLRDYLSTSSDDDDFLKDFRRRENERAVNGLVVVGDEYEGNRNNDIVEIVAIDELEDDQVDVKRKGRRVGKEDKARKVRKTRNIEFTSSSEDENGSDDLKRERKKVVTTLKQQRSKQKSQSKQTKLKSSAQKMSTARSNRSSSSDNEAIKAPPLSTTFNSLSISHPRRLWIPATSPRSRSSSPTKHHSMDEVTPDISSSNSTSDIDIISSSQISKSQNEPHESAEEEESDWEFTLDEDFNVEVEQLPDLEEDEMVDEEDLYYLKMALELEKAGRVDGKGLLEGVATVFDGGNSVTTFVDYITTKTPSPPPSPHTTGCARTEGHYIIPLSQKTRYVSHVANRTNVSTPNIAVPSSTNTTTRITSRTNRAKNRLILADMAQYRTTGTADTNDIVKFNQLKGRKKQLRFAKSQIHDWGLFAMEHIDASDMVIEYVGEVVRQSVADHRERRYEQEGVGGSYLFRIDDDTVIDATKKGNIARFINHSCSVGLYIIRVGSDGEEWNWIRPNCTAKIITLDGQKKIGIYAKRDIEIGEEITYDYKFPFEDSKIPCLCGAPTCKGYLN</sequence>
<comment type="subcellular location">
    <subcellularLocation>
        <location evidence="2">Chromosome</location>
    </subcellularLocation>
    <subcellularLocation>
        <location evidence="1">Nucleus</location>
    </subcellularLocation>
</comment>
<dbReference type="Pfam" id="PF00076">
    <property type="entry name" value="RRM_1"/>
    <property type="match status" value="1"/>
</dbReference>
<dbReference type="SMART" id="SM00317">
    <property type="entry name" value="SET"/>
    <property type="match status" value="1"/>
</dbReference>
<feature type="compositionally biased region" description="Low complexity" evidence="19">
    <location>
        <begin position="979"/>
        <end position="988"/>
    </location>
</feature>
<dbReference type="GO" id="GO:0032259">
    <property type="term" value="P:methylation"/>
    <property type="evidence" value="ECO:0007669"/>
    <property type="project" value="UniProtKB-KW"/>
</dbReference>
<keyword evidence="10 18" id="KW-0694">RNA-binding</keyword>
<keyword evidence="9" id="KW-0156">Chromatin regulator</keyword>
<feature type="region of interest" description="Disordered" evidence="19">
    <location>
        <begin position="259"/>
        <end position="338"/>
    </location>
</feature>
<feature type="compositionally biased region" description="Low complexity" evidence="19">
    <location>
        <begin position="771"/>
        <end position="782"/>
    </location>
</feature>
<feature type="compositionally biased region" description="Polar residues" evidence="19">
    <location>
        <begin position="959"/>
        <end position="968"/>
    </location>
</feature>
<evidence type="ECO:0000256" key="10">
    <source>
        <dbReference type="ARBA" id="ARBA00022884"/>
    </source>
</evidence>
<evidence type="ECO:0000256" key="2">
    <source>
        <dbReference type="ARBA" id="ARBA00004286"/>
    </source>
</evidence>
<keyword evidence="13" id="KW-0539">Nucleus</keyword>
<evidence type="ECO:0000256" key="13">
    <source>
        <dbReference type="ARBA" id="ARBA00023242"/>
    </source>
</evidence>
<feature type="compositionally biased region" description="Pro residues" evidence="19">
    <location>
        <begin position="276"/>
        <end position="291"/>
    </location>
</feature>
<feature type="compositionally biased region" description="Basic and acidic residues" evidence="19">
    <location>
        <begin position="705"/>
        <end position="721"/>
    </location>
</feature>
<dbReference type="PROSITE" id="PS50868">
    <property type="entry name" value="POST_SET"/>
    <property type="match status" value="1"/>
</dbReference>
<dbReference type="InterPro" id="IPR037841">
    <property type="entry name" value="SET_SETD1A/B"/>
</dbReference>
<reference evidence="23" key="1">
    <citation type="submission" date="2021-06" db="EMBL/GenBank/DDBJ databases">
        <authorList>
            <person name="Kallberg Y."/>
            <person name="Tangrot J."/>
            <person name="Rosling A."/>
        </authorList>
    </citation>
    <scope>NUCLEOTIDE SEQUENCE</scope>
    <source>
        <strain evidence="23">BR232B</strain>
    </source>
</reference>
<dbReference type="Gene3D" id="3.30.70.330">
    <property type="match status" value="1"/>
</dbReference>
<dbReference type="SUPFAM" id="SSF54928">
    <property type="entry name" value="RNA-binding domain, RBD"/>
    <property type="match status" value="1"/>
</dbReference>
<evidence type="ECO:0000256" key="9">
    <source>
        <dbReference type="ARBA" id="ARBA00022853"/>
    </source>
</evidence>
<dbReference type="PANTHER" id="PTHR45814">
    <property type="entry name" value="HISTONE-LYSINE N-METHYLTRANSFERASE SETD1"/>
    <property type="match status" value="1"/>
</dbReference>
<keyword evidence="5" id="KW-0158">Chromosome</keyword>